<dbReference type="AlphaFoldDB" id="A0A1Z5KFV7"/>
<reference evidence="3 4" key="1">
    <citation type="journal article" date="2015" name="Plant Cell">
        <title>Oil accumulation by the oleaginous diatom Fistulifera solaris as revealed by the genome and transcriptome.</title>
        <authorList>
            <person name="Tanaka T."/>
            <person name="Maeda Y."/>
            <person name="Veluchamy A."/>
            <person name="Tanaka M."/>
            <person name="Abida H."/>
            <person name="Marechal E."/>
            <person name="Bowler C."/>
            <person name="Muto M."/>
            <person name="Sunaga Y."/>
            <person name="Tanaka M."/>
            <person name="Yoshino T."/>
            <person name="Taniguchi T."/>
            <person name="Fukuda Y."/>
            <person name="Nemoto M."/>
            <person name="Matsumoto M."/>
            <person name="Wong P.S."/>
            <person name="Aburatani S."/>
            <person name="Fujibuchi W."/>
        </authorList>
    </citation>
    <scope>NUCLEOTIDE SEQUENCE [LARGE SCALE GENOMIC DNA]</scope>
    <source>
        <strain evidence="3 4">JPCC DA0580</strain>
    </source>
</reference>
<accession>A0A1Z5KFV7</accession>
<keyword evidence="2" id="KW-0812">Transmembrane</keyword>
<proteinExistence type="predicted"/>
<keyword evidence="4" id="KW-1185">Reference proteome</keyword>
<comment type="caution">
    <text evidence="3">The sequence shown here is derived from an EMBL/GenBank/DDBJ whole genome shotgun (WGS) entry which is preliminary data.</text>
</comment>
<protein>
    <submittedName>
        <fullName evidence="3">Uncharacterized protein</fullName>
    </submittedName>
</protein>
<feature type="compositionally biased region" description="Polar residues" evidence="1">
    <location>
        <begin position="1"/>
        <end position="12"/>
    </location>
</feature>
<dbReference type="Proteomes" id="UP000198406">
    <property type="component" value="Unassembled WGS sequence"/>
</dbReference>
<organism evidence="3 4">
    <name type="scientific">Fistulifera solaris</name>
    <name type="common">Oleaginous diatom</name>
    <dbReference type="NCBI Taxonomy" id="1519565"/>
    <lineage>
        <taxon>Eukaryota</taxon>
        <taxon>Sar</taxon>
        <taxon>Stramenopiles</taxon>
        <taxon>Ochrophyta</taxon>
        <taxon>Bacillariophyta</taxon>
        <taxon>Bacillariophyceae</taxon>
        <taxon>Bacillariophycidae</taxon>
        <taxon>Naviculales</taxon>
        <taxon>Naviculaceae</taxon>
        <taxon>Fistulifera</taxon>
    </lineage>
</organism>
<gene>
    <name evidence="3" type="ORF">FisN_6Hh203</name>
</gene>
<dbReference type="InParanoid" id="A0A1Z5KFV7"/>
<evidence type="ECO:0000313" key="3">
    <source>
        <dbReference type="EMBL" id="GAX24848.1"/>
    </source>
</evidence>
<evidence type="ECO:0000313" key="4">
    <source>
        <dbReference type="Proteomes" id="UP000198406"/>
    </source>
</evidence>
<keyword evidence="2" id="KW-0472">Membrane</keyword>
<evidence type="ECO:0000256" key="1">
    <source>
        <dbReference type="SAM" id="MobiDB-lite"/>
    </source>
</evidence>
<feature type="compositionally biased region" description="Acidic residues" evidence="1">
    <location>
        <begin position="23"/>
        <end position="47"/>
    </location>
</feature>
<sequence length="556" mass="60109">MEPPSIDSTLTPSLFPDLAYDHEEGEDDDEESYQEEESSSDESESSDDVTNNYTNATSHNYDVSRESHVPEEEGMSYYQERSNSYSNDVDPHGGDTLLRPESAITPQKSSSNYRYSVVGGVFGCCYGYTGFAFVFFGVLIAGSVLIKMAMDDDGGSSIPVIVAPTSAPNSEPAISIPTSPTDDPFCADEHFQFDDCLAGLGSSQSACKECFYEAKEATEIAASCDRINYHLCTAISENCPTSCRTCARQFETWNVCFFNETGTCEVNCAAAPEVEPEAVCEKQIIQYRRCLDGVGAENAATCVECVNDAIQKADEQVMCSAFHSDFCTAFGKCTECGGCMDQMEEWMNCMTVNFNKCNAGIDCDKPKEPCDDEMVSYHSCLGSFASADRLESCLGCVRDSFETALGVDSNLCNDIQNSFCVGFEECDACGGSGNNGCRDEAETYVSCLVTTNGCSSGVDCARDPDPCGAEINGYQACLAEIGNQDNVTECRNCVNTAVETHLSAECGTFNDGFCTDFQLCDTCKPCANELNSFVTCRMLNTWDCATGLECSKTGSS</sequence>
<feature type="compositionally biased region" description="Basic and acidic residues" evidence="1">
    <location>
        <begin position="62"/>
        <end position="71"/>
    </location>
</feature>
<feature type="transmembrane region" description="Helical" evidence="2">
    <location>
        <begin position="126"/>
        <end position="146"/>
    </location>
</feature>
<dbReference type="EMBL" id="BDSP01000217">
    <property type="protein sequence ID" value="GAX24848.1"/>
    <property type="molecule type" value="Genomic_DNA"/>
</dbReference>
<evidence type="ECO:0000256" key="2">
    <source>
        <dbReference type="SAM" id="Phobius"/>
    </source>
</evidence>
<feature type="region of interest" description="Disordered" evidence="1">
    <location>
        <begin position="1"/>
        <end position="103"/>
    </location>
</feature>
<feature type="compositionally biased region" description="Polar residues" evidence="1">
    <location>
        <begin position="49"/>
        <end position="61"/>
    </location>
</feature>
<name>A0A1Z5KFV7_FISSO</name>
<keyword evidence="2" id="KW-1133">Transmembrane helix</keyword>